<dbReference type="RefSeq" id="WP_046316984.1">
    <property type="nucleotide sequence ID" value="NZ_JBHSZT010000010.1"/>
</dbReference>
<sequence length="219" mass="24553">MHDLIDQYMAELAGYLSSLDPEERQDVLEFYREYLLDAKLYSQSQIETELGTAKQLAHKILADYSLTPAVVQEQQSQDQEAQRHFSQSQTRQSHRDLRTVWWIILGLCAVPVAFPFLGVLCGVLLFLVLMVVAFVILVVTLFGTGIFLGLKTVTFLGTSYWAVGCFYVGLSLICIAGALLLLPLGIKLLRFLASSAAQAARWVGNKVFRNRYYHGGNLK</sequence>
<feature type="transmembrane region" description="Helical" evidence="1">
    <location>
        <begin position="123"/>
        <end position="148"/>
    </location>
</feature>
<comment type="caution">
    <text evidence="2">The sequence shown here is derived from an EMBL/GenBank/DDBJ whole genome shotgun (WGS) entry which is preliminary data.</text>
</comment>
<keyword evidence="1" id="KW-1133">Transmembrane helix</keyword>
<keyword evidence="1" id="KW-0812">Transmembrane</keyword>
<dbReference type="AlphaFoldDB" id="A0A0F4LRM7"/>
<gene>
    <name evidence="2" type="ORF">JG30_11610</name>
</gene>
<evidence type="ECO:0000313" key="2">
    <source>
        <dbReference type="EMBL" id="KJY60973.1"/>
    </source>
</evidence>
<evidence type="ECO:0000313" key="3">
    <source>
        <dbReference type="Proteomes" id="UP000033558"/>
    </source>
</evidence>
<evidence type="ECO:0000256" key="1">
    <source>
        <dbReference type="SAM" id="Phobius"/>
    </source>
</evidence>
<organism evidence="2 3">
    <name type="scientific">Bombilactobacillus mellifer</name>
    <dbReference type="NCBI Taxonomy" id="1218492"/>
    <lineage>
        <taxon>Bacteria</taxon>
        <taxon>Bacillati</taxon>
        <taxon>Bacillota</taxon>
        <taxon>Bacilli</taxon>
        <taxon>Lactobacillales</taxon>
        <taxon>Lactobacillaceae</taxon>
        <taxon>Bombilactobacillus</taxon>
    </lineage>
</organism>
<dbReference type="Proteomes" id="UP000033558">
    <property type="component" value="Unassembled WGS sequence"/>
</dbReference>
<accession>A0A0F4LRM7</accession>
<dbReference type="Pfam" id="PF22564">
    <property type="entry name" value="HAAS"/>
    <property type="match status" value="1"/>
</dbReference>
<keyword evidence="1" id="KW-0472">Membrane</keyword>
<proteinExistence type="predicted"/>
<protein>
    <submittedName>
        <fullName evidence="2">Membrane protein</fullName>
    </submittedName>
</protein>
<feature type="transmembrane region" description="Helical" evidence="1">
    <location>
        <begin position="160"/>
        <end position="182"/>
    </location>
</feature>
<dbReference type="STRING" id="1218492.JG30_11610"/>
<keyword evidence="3" id="KW-1185">Reference proteome</keyword>
<feature type="transmembrane region" description="Helical" evidence="1">
    <location>
        <begin position="99"/>
        <end position="117"/>
    </location>
</feature>
<dbReference type="PATRIC" id="fig|1218492.5.peg.1304"/>
<name>A0A0F4LRM7_9LACO</name>
<dbReference type="HOGENOM" id="CLU_080365_3_0_9"/>
<reference evidence="2 3" key="1">
    <citation type="submission" date="2015-01" db="EMBL/GenBank/DDBJ databases">
        <title>Comparative genomics of the lactic acid bacteria isolated from the honey bee gut.</title>
        <authorList>
            <person name="Ellegaard K.M."/>
            <person name="Tamarit D."/>
            <person name="Javelind E."/>
            <person name="Olofsson T."/>
            <person name="Andersson S.G."/>
            <person name="Vasquez A."/>
        </authorList>
    </citation>
    <scope>NUCLEOTIDE SEQUENCE [LARGE SCALE GENOMIC DNA]</scope>
    <source>
        <strain evidence="2 3">Bin4</strain>
    </source>
</reference>
<dbReference type="OrthoDB" id="2242293at2"/>
<dbReference type="EMBL" id="JXJQ01000009">
    <property type="protein sequence ID" value="KJY60973.1"/>
    <property type="molecule type" value="Genomic_DNA"/>
</dbReference>